<evidence type="ECO:0000256" key="6">
    <source>
        <dbReference type="ARBA" id="ARBA00047939"/>
    </source>
</evidence>
<dbReference type="PANTHER" id="PTHR39560:SF1">
    <property type="entry name" value="PROTEIN ADENYLYLTRANSFERASE FIC-RELATED"/>
    <property type="match status" value="1"/>
</dbReference>
<dbReference type="Pfam" id="PF02661">
    <property type="entry name" value="Fic"/>
    <property type="match status" value="1"/>
</dbReference>
<reference evidence="9" key="1">
    <citation type="submission" date="2020-10" db="EMBL/GenBank/DDBJ databases">
        <authorList>
            <person name="Gilroy R."/>
        </authorList>
    </citation>
    <scope>NUCLEOTIDE SEQUENCE</scope>
    <source>
        <strain evidence="9">G3-8215</strain>
    </source>
</reference>
<dbReference type="GO" id="GO:0070733">
    <property type="term" value="F:AMPylase activity"/>
    <property type="evidence" value="ECO:0007669"/>
    <property type="project" value="UniProtKB-EC"/>
</dbReference>
<dbReference type="AlphaFoldDB" id="A0A940II25"/>
<evidence type="ECO:0000313" key="9">
    <source>
        <dbReference type="EMBL" id="MBO8484087.1"/>
    </source>
</evidence>
<dbReference type="Proteomes" id="UP000725002">
    <property type="component" value="Unassembled WGS sequence"/>
</dbReference>
<accession>A0A940II25</accession>
<dbReference type="InterPro" id="IPR033788">
    <property type="entry name" value="VbhA-like"/>
</dbReference>
<sequence length="384" mass="44545">MASDFDEYIRQGDPGKRGKAYAWSTAIGLQAVDGLTTSDYLKDTARRNIEGEISIDEARSLIQSYYQSKSCRNPDEDGRQEADKVSANIAKILSTHTLDFSTDGYIAIHRRIFSGIFKHAGQIRKYDISKKEWVLDGDSISYLNWEDLRRAMDYDLEQEHGFSYQGLSDDIIVSHITKFVSDLWQIHPFCEGNTRTTAVFLIQYLRSIGFNVDNNMFTDHSWYFRNALVRANYKNALKGIDYTPVYLERFLRNLLLGEQWDLKNRYLHINPSAEWTSQPNLADRTSTGQVQDKYRTSTRQARYLEDIGPDILRMLEIIGKERLSAKEIMERLKLKGRDNFLNLYLSPAIKAGLVTALHPDKPRHPRQKYMLTEKGLEIILRHRQ</sequence>
<dbReference type="Gene3D" id="1.10.3290.10">
    <property type="entry name" value="Fido-like domain"/>
    <property type="match status" value="1"/>
</dbReference>
<evidence type="ECO:0000256" key="4">
    <source>
        <dbReference type="ARBA" id="ARBA00022840"/>
    </source>
</evidence>
<name>A0A940II25_9BACT</name>
<evidence type="ECO:0000256" key="3">
    <source>
        <dbReference type="ARBA" id="ARBA00022741"/>
    </source>
</evidence>
<protein>
    <recommendedName>
        <fullName evidence="5">protein adenylyltransferase</fullName>
        <ecNumber evidence="5">2.7.7.108</ecNumber>
    </recommendedName>
</protein>
<evidence type="ECO:0000313" key="10">
    <source>
        <dbReference type="Proteomes" id="UP000725002"/>
    </source>
</evidence>
<evidence type="ECO:0000256" key="1">
    <source>
        <dbReference type="ARBA" id="ARBA00022679"/>
    </source>
</evidence>
<gene>
    <name evidence="9" type="ORF">IAB75_08260</name>
</gene>
<evidence type="ECO:0000256" key="5">
    <source>
        <dbReference type="ARBA" id="ARBA00034531"/>
    </source>
</evidence>
<dbReference type="GO" id="GO:0005524">
    <property type="term" value="F:ATP binding"/>
    <property type="evidence" value="ECO:0007669"/>
    <property type="project" value="UniProtKB-KW"/>
</dbReference>
<keyword evidence="1" id="KW-0808">Transferase</keyword>
<dbReference type="SUPFAM" id="SSF140931">
    <property type="entry name" value="Fic-like"/>
    <property type="match status" value="1"/>
</dbReference>
<reference evidence="9" key="2">
    <citation type="journal article" date="2021" name="PeerJ">
        <title>Extensive microbial diversity within the chicken gut microbiome revealed by metagenomics and culture.</title>
        <authorList>
            <person name="Gilroy R."/>
            <person name="Ravi A."/>
            <person name="Getino M."/>
            <person name="Pursley I."/>
            <person name="Horton D.L."/>
            <person name="Alikhan N.F."/>
            <person name="Baker D."/>
            <person name="Gharbi K."/>
            <person name="Hall N."/>
            <person name="Watson M."/>
            <person name="Adriaenssens E.M."/>
            <person name="Foster-Nyarko E."/>
            <person name="Jarju S."/>
            <person name="Secka A."/>
            <person name="Antonio M."/>
            <person name="Oren A."/>
            <person name="Chaudhuri R.R."/>
            <person name="La Ragione R."/>
            <person name="Hildebrand F."/>
            <person name="Pallen M.J."/>
        </authorList>
    </citation>
    <scope>NUCLEOTIDE SEQUENCE</scope>
    <source>
        <strain evidence="9">G3-8215</strain>
    </source>
</reference>
<dbReference type="InterPro" id="IPR003812">
    <property type="entry name" value="Fido"/>
</dbReference>
<organism evidence="9 10">
    <name type="scientific">Candidatus Cryptobacteroides avicola</name>
    <dbReference type="NCBI Taxonomy" id="2840757"/>
    <lineage>
        <taxon>Bacteria</taxon>
        <taxon>Pseudomonadati</taxon>
        <taxon>Bacteroidota</taxon>
        <taxon>Bacteroidia</taxon>
        <taxon>Bacteroidales</taxon>
        <taxon>Candidatus Cryptobacteroides</taxon>
    </lineage>
</organism>
<dbReference type="PROSITE" id="PS51459">
    <property type="entry name" value="FIDO"/>
    <property type="match status" value="1"/>
</dbReference>
<dbReference type="EC" id="2.7.7.108" evidence="5"/>
<evidence type="ECO:0000256" key="7">
    <source>
        <dbReference type="ARBA" id="ARBA00048696"/>
    </source>
</evidence>
<dbReference type="GO" id="GO:0051302">
    <property type="term" value="P:regulation of cell division"/>
    <property type="evidence" value="ECO:0007669"/>
    <property type="project" value="TreeGrafter"/>
</dbReference>
<dbReference type="CDD" id="cd11586">
    <property type="entry name" value="VbhA_like"/>
    <property type="match status" value="1"/>
</dbReference>
<evidence type="ECO:0000256" key="2">
    <source>
        <dbReference type="ARBA" id="ARBA00022695"/>
    </source>
</evidence>
<feature type="domain" description="Fido" evidence="8">
    <location>
        <begin position="100"/>
        <end position="256"/>
    </location>
</feature>
<keyword evidence="3" id="KW-0547">Nucleotide-binding</keyword>
<comment type="caution">
    <text evidence="9">The sequence shown here is derived from an EMBL/GenBank/DDBJ whole genome shotgun (WGS) entry which is preliminary data.</text>
</comment>
<dbReference type="InterPro" id="IPR036597">
    <property type="entry name" value="Fido-like_dom_sf"/>
</dbReference>
<dbReference type="InterPro" id="IPR049514">
    <property type="entry name" value="Fic-like_C"/>
</dbReference>
<comment type="catalytic activity">
    <reaction evidence="6">
        <text>L-threonyl-[protein] + ATP = 3-O-(5'-adenylyl)-L-threonyl-[protein] + diphosphate</text>
        <dbReference type="Rhea" id="RHEA:54292"/>
        <dbReference type="Rhea" id="RHEA-COMP:11060"/>
        <dbReference type="Rhea" id="RHEA-COMP:13847"/>
        <dbReference type="ChEBI" id="CHEBI:30013"/>
        <dbReference type="ChEBI" id="CHEBI:30616"/>
        <dbReference type="ChEBI" id="CHEBI:33019"/>
        <dbReference type="ChEBI" id="CHEBI:138113"/>
        <dbReference type="EC" id="2.7.7.108"/>
    </reaction>
</comment>
<keyword evidence="4" id="KW-0067">ATP-binding</keyword>
<dbReference type="Pfam" id="PF21247">
    <property type="entry name" value="Fic-like_C"/>
    <property type="match status" value="1"/>
</dbReference>
<comment type="catalytic activity">
    <reaction evidence="7">
        <text>L-tyrosyl-[protein] + ATP = O-(5'-adenylyl)-L-tyrosyl-[protein] + diphosphate</text>
        <dbReference type="Rhea" id="RHEA:54288"/>
        <dbReference type="Rhea" id="RHEA-COMP:10136"/>
        <dbReference type="Rhea" id="RHEA-COMP:13846"/>
        <dbReference type="ChEBI" id="CHEBI:30616"/>
        <dbReference type="ChEBI" id="CHEBI:33019"/>
        <dbReference type="ChEBI" id="CHEBI:46858"/>
        <dbReference type="ChEBI" id="CHEBI:83624"/>
        <dbReference type="EC" id="2.7.7.108"/>
    </reaction>
</comment>
<proteinExistence type="predicted"/>
<evidence type="ECO:0000259" key="8">
    <source>
        <dbReference type="PROSITE" id="PS51459"/>
    </source>
</evidence>
<dbReference type="PANTHER" id="PTHR39560">
    <property type="entry name" value="PROTEIN ADENYLYLTRANSFERASE FIC-RELATED"/>
    <property type="match status" value="1"/>
</dbReference>
<keyword evidence="2" id="KW-0548">Nucleotidyltransferase</keyword>
<dbReference type="EMBL" id="JADILV010000058">
    <property type="protein sequence ID" value="MBO8484087.1"/>
    <property type="molecule type" value="Genomic_DNA"/>
</dbReference>